<evidence type="ECO:0000313" key="3">
    <source>
        <dbReference type="Proteomes" id="UP001589748"/>
    </source>
</evidence>
<keyword evidence="3" id="KW-1185">Reference proteome</keyword>
<dbReference type="Proteomes" id="UP001589748">
    <property type="component" value="Unassembled WGS sequence"/>
</dbReference>
<accession>A0ABV5LWK6</accession>
<dbReference type="InterPro" id="IPR050312">
    <property type="entry name" value="IolE/XylAMocC-like"/>
</dbReference>
<dbReference type="Gene3D" id="3.20.20.150">
    <property type="entry name" value="Divalent-metal-dependent TIM barrel enzymes"/>
    <property type="match status" value="1"/>
</dbReference>
<sequence>MSTPGTLSVQVYSVRDAYAADPAAALQRLRDIGFRHVEPFGLGEAGGAAKATALRAHLDAAGLKASAVHASLPEDLDELVEQLRTLDVDTVFVPVPAAVHGFADKGFDSGVFDDADTLDAFTDALLQAAATLRGSGISLGYHNHWWEWAELPGGQLGYDRFWDRAGDGLLAELDVYWARAAGQDPAQVLARLGSRAASLHLKDGPAVPDQPQGPFGSGVVDVPGAIAATGARWHVAEVDTTDGDPFDLIAGNVAALREQGLSDF</sequence>
<proteinExistence type="predicted"/>
<name>A0ABV5LWK6_9ACTN</name>
<protein>
    <submittedName>
        <fullName evidence="2">Sugar phosphate isomerase/epimerase family protein</fullName>
    </submittedName>
</protein>
<dbReference type="EMBL" id="JBHMDM010000007">
    <property type="protein sequence ID" value="MFB9378449.1"/>
    <property type="molecule type" value="Genomic_DNA"/>
</dbReference>
<organism evidence="2 3">
    <name type="scientific">Kineococcus gynurae</name>
    <dbReference type="NCBI Taxonomy" id="452979"/>
    <lineage>
        <taxon>Bacteria</taxon>
        <taxon>Bacillati</taxon>
        <taxon>Actinomycetota</taxon>
        <taxon>Actinomycetes</taxon>
        <taxon>Kineosporiales</taxon>
        <taxon>Kineosporiaceae</taxon>
        <taxon>Kineococcus</taxon>
    </lineage>
</organism>
<dbReference type="PANTHER" id="PTHR12110">
    <property type="entry name" value="HYDROXYPYRUVATE ISOMERASE"/>
    <property type="match status" value="1"/>
</dbReference>
<dbReference type="InterPro" id="IPR036237">
    <property type="entry name" value="Xyl_isomerase-like_sf"/>
</dbReference>
<feature type="domain" description="Xylose isomerase-like TIM barrel" evidence="1">
    <location>
        <begin position="27"/>
        <end position="226"/>
    </location>
</feature>
<dbReference type="Pfam" id="PF01261">
    <property type="entry name" value="AP_endonuc_2"/>
    <property type="match status" value="1"/>
</dbReference>
<reference evidence="2 3" key="1">
    <citation type="submission" date="2024-09" db="EMBL/GenBank/DDBJ databases">
        <authorList>
            <person name="Sun Q."/>
            <person name="Mori K."/>
        </authorList>
    </citation>
    <scope>NUCLEOTIDE SEQUENCE [LARGE SCALE GENOMIC DNA]</scope>
    <source>
        <strain evidence="2 3">TISTR 1856</strain>
    </source>
</reference>
<evidence type="ECO:0000313" key="2">
    <source>
        <dbReference type="EMBL" id="MFB9378449.1"/>
    </source>
</evidence>
<dbReference type="GO" id="GO:0016853">
    <property type="term" value="F:isomerase activity"/>
    <property type="evidence" value="ECO:0007669"/>
    <property type="project" value="UniProtKB-KW"/>
</dbReference>
<dbReference type="PANTHER" id="PTHR12110:SF41">
    <property type="entry name" value="INOSOSE DEHYDRATASE"/>
    <property type="match status" value="1"/>
</dbReference>
<gene>
    <name evidence="2" type="ORF">ACFFVI_15890</name>
</gene>
<dbReference type="RefSeq" id="WP_380136927.1">
    <property type="nucleotide sequence ID" value="NZ_JBHLUI010000008.1"/>
</dbReference>
<keyword evidence="2" id="KW-0413">Isomerase</keyword>
<evidence type="ECO:0000259" key="1">
    <source>
        <dbReference type="Pfam" id="PF01261"/>
    </source>
</evidence>
<comment type="caution">
    <text evidence="2">The sequence shown here is derived from an EMBL/GenBank/DDBJ whole genome shotgun (WGS) entry which is preliminary data.</text>
</comment>
<dbReference type="SUPFAM" id="SSF51658">
    <property type="entry name" value="Xylose isomerase-like"/>
    <property type="match status" value="1"/>
</dbReference>
<dbReference type="InterPro" id="IPR013022">
    <property type="entry name" value="Xyl_isomerase-like_TIM-brl"/>
</dbReference>